<dbReference type="SUPFAM" id="SSF111369">
    <property type="entry name" value="HlyD-like secretion proteins"/>
    <property type="match status" value="1"/>
</dbReference>
<gene>
    <name evidence="4" type="ORF">ONZ52_01395</name>
</gene>
<sequence>MKQIKPYHLLVNFLFAALPLSALAQQPPSLPPQQVGVITVKQQEVPIIVELPGRAVAYEKADIRPRVTGIVIDKLYKAGAEVKKGDPLFRLDDSSYQATVAADEATVAEAQANLPVKQSAYNRAKKLEGSGYTAADVDTAESEARFR</sequence>
<evidence type="ECO:0000256" key="2">
    <source>
        <dbReference type="SAM" id="SignalP"/>
    </source>
</evidence>
<dbReference type="Gene3D" id="2.40.50.100">
    <property type="match status" value="1"/>
</dbReference>
<proteinExistence type="inferred from homology"/>
<feature type="domain" description="Multidrug resistance protein MdtA-like barrel-sandwich hybrid" evidence="3">
    <location>
        <begin position="59"/>
        <end position="102"/>
    </location>
</feature>
<dbReference type="InterPro" id="IPR058625">
    <property type="entry name" value="MdtA-like_BSH"/>
</dbReference>
<keyword evidence="5" id="KW-1185">Reference proteome</keyword>
<evidence type="ECO:0000256" key="1">
    <source>
        <dbReference type="ARBA" id="ARBA00009477"/>
    </source>
</evidence>
<evidence type="ECO:0000259" key="3">
    <source>
        <dbReference type="Pfam" id="PF25917"/>
    </source>
</evidence>
<dbReference type="EMBL" id="JAPEUL010000004">
    <property type="protein sequence ID" value="MCW4627747.1"/>
    <property type="molecule type" value="Genomic_DNA"/>
</dbReference>
<accession>A0ABT3KB42</accession>
<evidence type="ECO:0000313" key="5">
    <source>
        <dbReference type="Proteomes" id="UP001431181"/>
    </source>
</evidence>
<dbReference type="Gene3D" id="1.10.287.470">
    <property type="entry name" value="Helix hairpin bin"/>
    <property type="match status" value="1"/>
</dbReference>
<organism evidence="4 5">
    <name type="scientific">Marinomonas rhodophyticola</name>
    <dbReference type="NCBI Taxonomy" id="2992803"/>
    <lineage>
        <taxon>Bacteria</taxon>
        <taxon>Pseudomonadati</taxon>
        <taxon>Pseudomonadota</taxon>
        <taxon>Gammaproteobacteria</taxon>
        <taxon>Oceanospirillales</taxon>
        <taxon>Oceanospirillaceae</taxon>
        <taxon>Marinomonas</taxon>
    </lineage>
</organism>
<evidence type="ECO:0000313" key="4">
    <source>
        <dbReference type="EMBL" id="MCW4627747.1"/>
    </source>
</evidence>
<comment type="caution">
    <text evidence="4">The sequence shown here is derived from an EMBL/GenBank/DDBJ whole genome shotgun (WGS) entry which is preliminary data.</text>
</comment>
<protein>
    <submittedName>
        <fullName evidence="4">Biotin/lipoyl-binding protein</fullName>
    </submittedName>
</protein>
<dbReference type="Proteomes" id="UP001431181">
    <property type="component" value="Unassembled WGS sequence"/>
</dbReference>
<dbReference type="PANTHER" id="PTHR30158">
    <property type="entry name" value="ACRA/E-RELATED COMPONENT OF DRUG EFFLUX TRANSPORTER"/>
    <property type="match status" value="1"/>
</dbReference>
<dbReference type="PANTHER" id="PTHR30158:SF3">
    <property type="entry name" value="MULTIDRUG EFFLUX PUMP SUBUNIT ACRA-RELATED"/>
    <property type="match status" value="1"/>
</dbReference>
<keyword evidence="2" id="KW-0732">Signal</keyword>
<feature type="chain" id="PRO_5046704041" evidence="2">
    <location>
        <begin position="25"/>
        <end position="147"/>
    </location>
</feature>
<reference evidence="4" key="1">
    <citation type="submission" date="2022-11" db="EMBL/GenBank/DDBJ databases">
        <title>Marinomonas sp. nov., isolated from marine algae.</title>
        <authorList>
            <person name="Choi D.G."/>
            <person name="Kim J.M."/>
            <person name="Lee J.K."/>
            <person name="Baek J.H."/>
            <person name="Jeon C.O."/>
        </authorList>
    </citation>
    <scope>NUCLEOTIDE SEQUENCE</scope>
    <source>
        <strain evidence="4">KJ51-3</strain>
    </source>
</reference>
<feature type="signal peptide" evidence="2">
    <location>
        <begin position="1"/>
        <end position="24"/>
    </location>
</feature>
<dbReference type="RefSeq" id="WP_265216849.1">
    <property type="nucleotide sequence ID" value="NZ_JAPEUL010000004.1"/>
</dbReference>
<name>A0ABT3KB42_9GAMM</name>
<comment type="similarity">
    <text evidence="1">Belongs to the membrane fusion protein (MFP) (TC 8.A.1) family.</text>
</comment>
<dbReference type="Pfam" id="PF25917">
    <property type="entry name" value="BSH_RND"/>
    <property type="match status" value="1"/>
</dbReference>